<keyword evidence="15" id="KW-1185">Reference proteome</keyword>
<keyword evidence="8 13" id="KW-0472">Membrane</keyword>
<evidence type="ECO:0000313" key="15">
    <source>
        <dbReference type="Proteomes" id="UP000504606"/>
    </source>
</evidence>
<evidence type="ECO:0000313" key="18">
    <source>
        <dbReference type="RefSeq" id="XP_052122742.1"/>
    </source>
</evidence>
<evidence type="ECO:0000256" key="9">
    <source>
        <dbReference type="ARBA" id="ARBA00023228"/>
    </source>
</evidence>
<comment type="subcellular location">
    <subcellularLocation>
        <location evidence="1">Lysosome membrane</location>
        <topology evidence="1">Multi-pass membrane protein</topology>
    </subcellularLocation>
</comment>
<dbReference type="Pfam" id="PF04193">
    <property type="entry name" value="PQ-loop"/>
    <property type="match status" value="2"/>
</dbReference>
<evidence type="ECO:0000256" key="14">
    <source>
        <dbReference type="SAM" id="SignalP"/>
    </source>
</evidence>
<evidence type="ECO:0000313" key="17">
    <source>
        <dbReference type="RefSeq" id="XP_026292970.2"/>
    </source>
</evidence>
<dbReference type="KEGG" id="foc:113217337"/>
<dbReference type="Gene3D" id="1.20.1280.290">
    <property type="match status" value="1"/>
</dbReference>
<feature type="compositionally biased region" description="Basic and acidic residues" evidence="12">
    <location>
        <begin position="404"/>
        <end position="413"/>
    </location>
</feature>
<evidence type="ECO:0000256" key="6">
    <source>
        <dbReference type="ARBA" id="ARBA00022847"/>
    </source>
</evidence>
<feature type="transmembrane region" description="Helical" evidence="13">
    <location>
        <begin position="209"/>
        <end position="230"/>
    </location>
</feature>
<sequence>MAKILTCLSVVGILLLGSPSLIKSDLLIDPQALTVVVDEKATAVRLISNTKLNEDINVQFTVSNADIVTLEPSEIIIPANSPVPYTQLINVFGKSPGHVEITANTSSAIKVDGAFLKVTSEHSSEIEIISVIVGWIYFGVWSISFYPQIFENWRRKSVVGLNFDFLTLNLTGFTLYSLFNCGLYWIPLIQSQYFDRYPNSGIPVQPNDIFFALHAVVVTLITIVQCFLYERGGQTVSLVARGLQGIFFIFLFIAMLCSVFKVLLWLDFLYYCSYVKLCITLIKYIPQAFMNYRRQSTVGWSIGNILCDFTGGLLSVLQMVLDAYNYNDWISIFGSPTKFGLGLISIIFDIFFMVQHYILYRNQETLSGYERIEGENSSEARTATTPYDETSVANECQLSASQEELSRDRESVT</sequence>
<dbReference type="GO" id="GO:0015184">
    <property type="term" value="F:L-cystine transmembrane transporter activity"/>
    <property type="evidence" value="ECO:0007669"/>
    <property type="project" value="TreeGrafter"/>
</dbReference>
<feature type="transmembrane region" description="Helical" evidence="13">
    <location>
        <begin position="298"/>
        <end position="321"/>
    </location>
</feature>
<feature type="compositionally biased region" description="Polar residues" evidence="12">
    <location>
        <begin position="375"/>
        <end position="403"/>
    </location>
</feature>
<evidence type="ECO:0000256" key="7">
    <source>
        <dbReference type="ARBA" id="ARBA00022989"/>
    </source>
</evidence>
<dbReference type="AlphaFoldDB" id="A0A6J1THK2"/>
<keyword evidence="5" id="KW-0677">Repeat</keyword>
<feature type="transmembrane region" description="Helical" evidence="13">
    <location>
        <begin position="128"/>
        <end position="146"/>
    </location>
</feature>
<dbReference type="RefSeq" id="XP_052122742.1">
    <property type="nucleotide sequence ID" value="XM_052266782.1"/>
</dbReference>
<keyword evidence="6" id="KW-0769">Symport</keyword>
<dbReference type="GO" id="GO:0005765">
    <property type="term" value="C:lysosomal membrane"/>
    <property type="evidence" value="ECO:0007669"/>
    <property type="project" value="UniProtKB-SubCell"/>
</dbReference>
<feature type="transmembrane region" description="Helical" evidence="13">
    <location>
        <begin position="341"/>
        <end position="360"/>
    </location>
</feature>
<keyword evidence="4 13" id="KW-0812">Transmembrane</keyword>
<feature type="region of interest" description="Disordered" evidence="12">
    <location>
        <begin position="373"/>
        <end position="413"/>
    </location>
</feature>
<dbReference type="SMART" id="SM00679">
    <property type="entry name" value="CTNS"/>
    <property type="match status" value="2"/>
</dbReference>
<reference evidence="16 17" key="1">
    <citation type="submission" date="2025-04" db="UniProtKB">
        <authorList>
            <consortium name="RefSeq"/>
        </authorList>
    </citation>
    <scope>IDENTIFICATION</scope>
    <source>
        <tissue evidence="16 17">Whole organism</tissue>
    </source>
</reference>
<evidence type="ECO:0000256" key="4">
    <source>
        <dbReference type="ARBA" id="ARBA00022692"/>
    </source>
</evidence>
<evidence type="ECO:0000256" key="1">
    <source>
        <dbReference type="ARBA" id="ARBA00004155"/>
    </source>
</evidence>
<keyword evidence="3" id="KW-0813">Transport</keyword>
<dbReference type="GeneID" id="113217337"/>
<evidence type="ECO:0000313" key="16">
    <source>
        <dbReference type="RefSeq" id="XP_026292969.2"/>
    </source>
</evidence>
<evidence type="ECO:0000256" key="11">
    <source>
        <dbReference type="ARBA" id="ARBA00074957"/>
    </source>
</evidence>
<dbReference type="FunFam" id="1.20.1280.290:FF:000016">
    <property type="entry name" value="Cystinosin homolog"/>
    <property type="match status" value="1"/>
</dbReference>
<dbReference type="OrthoDB" id="75720at2759"/>
<evidence type="ECO:0000256" key="8">
    <source>
        <dbReference type="ARBA" id="ARBA00023136"/>
    </source>
</evidence>
<proteinExistence type="inferred from homology"/>
<evidence type="ECO:0000256" key="10">
    <source>
        <dbReference type="ARBA" id="ARBA00048473"/>
    </source>
</evidence>
<dbReference type="Proteomes" id="UP000504606">
    <property type="component" value="Unplaced"/>
</dbReference>
<dbReference type="FunFam" id="1.20.1280.290:FF:000018">
    <property type="entry name" value="Cystinosin homolog"/>
    <property type="match status" value="1"/>
</dbReference>
<organism evidence="15 16">
    <name type="scientific">Frankliniella occidentalis</name>
    <name type="common">Western flower thrips</name>
    <name type="synonym">Euthrips occidentalis</name>
    <dbReference type="NCBI Taxonomy" id="133901"/>
    <lineage>
        <taxon>Eukaryota</taxon>
        <taxon>Metazoa</taxon>
        <taxon>Ecdysozoa</taxon>
        <taxon>Arthropoda</taxon>
        <taxon>Hexapoda</taxon>
        <taxon>Insecta</taxon>
        <taxon>Pterygota</taxon>
        <taxon>Neoptera</taxon>
        <taxon>Paraneoptera</taxon>
        <taxon>Thysanoptera</taxon>
        <taxon>Terebrantia</taxon>
        <taxon>Thripoidea</taxon>
        <taxon>Thripidae</taxon>
        <taxon>Frankliniella</taxon>
    </lineage>
</organism>
<feature type="signal peptide" evidence="14">
    <location>
        <begin position="1"/>
        <end position="24"/>
    </location>
</feature>
<name>A0A6J1THK2_FRAOC</name>
<accession>A0A6J1THK2</accession>
<feature type="transmembrane region" description="Helical" evidence="13">
    <location>
        <begin position="242"/>
        <end position="262"/>
    </location>
</feature>
<dbReference type="NCBIfam" id="TIGR00951">
    <property type="entry name" value="2A43"/>
    <property type="match status" value="1"/>
</dbReference>
<dbReference type="RefSeq" id="XP_026292969.2">
    <property type="nucleotide sequence ID" value="XM_026437184.2"/>
</dbReference>
<keyword evidence="9" id="KW-0458">Lysosome</keyword>
<dbReference type="RefSeq" id="XP_026292970.2">
    <property type="nucleotide sequence ID" value="XM_026437185.2"/>
</dbReference>
<dbReference type="InterPro" id="IPR006603">
    <property type="entry name" value="PQ-loop_rpt"/>
</dbReference>
<keyword evidence="7 13" id="KW-1133">Transmembrane helix</keyword>
<dbReference type="PANTHER" id="PTHR13131">
    <property type="entry name" value="CYSTINOSIN"/>
    <property type="match status" value="1"/>
</dbReference>
<keyword evidence="14" id="KW-0732">Signal</keyword>
<dbReference type="CTD" id="1497"/>
<gene>
    <name evidence="16 17 18" type="primary">LOC113217337</name>
</gene>
<comment type="catalytic activity">
    <reaction evidence="10">
        <text>L-cystine(out) + H(+)(out) = L-cystine(in) + H(+)(in)</text>
        <dbReference type="Rhea" id="RHEA:66172"/>
        <dbReference type="ChEBI" id="CHEBI:15378"/>
        <dbReference type="ChEBI" id="CHEBI:35491"/>
    </reaction>
    <physiologicalReaction direction="left-to-right" evidence="10">
        <dbReference type="Rhea" id="RHEA:66173"/>
    </physiologicalReaction>
</comment>
<evidence type="ECO:0000256" key="5">
    <source>
        <dbReference type="ARBA" id="ARBA00022737"/>
    </source>
</evidence>
<dbReference type="InterPro" id="IPR005282">
    <property type="entry name" value="LC_transporter"/>
</dbReference>
<dbReference type="PANTHER" id="PTHR13131:SF5">
    <property type="entry name" value="CYSTINOSIN"/>
    <property type="match status" value="1"/>
</dbReference>
<evidence type="ECO:0000256" key="13">
    <source>
        <dbReference type="SAM" id="Phobius"/>
    </source>
</evidence>
<dbReference type="GO" id="GO:0015293">
    <property type="term" value="F:symporter activity"/>
    <property type="evidence" value="ECO:0007669"/>
    <property type="project" value="UniProtKB-KW"/>
</dbReference>
<evidence type="ECO:0000256" key="2">
    <source>
        <dbReference type="ARBA" id="ARBA00006855"/>
    </source>
</evidence>
<evidence type="ECO:0000256" key="12">
    <source>
        <dbReference type="SAM" id="MobiDB-lite"/>
    </source>
</evidence>
<feature type="chain" id="PRO_5044639550" description="Cystinosin homolog" evidence="14">
    <location>
        <begin position="25"/>
        <end position="413"/>
    </location>
</feature>
<feature type="transmembrane region" description="Helical" evidence="13">
    <location>
        <begin position="166"/>
        <end position="189"/>
    </location>
</feature>
<protein>
    <recommendedName>
        <fullName evidence="11">Cystinosin homolog</fullName>
    </recommendedName>
</protein>
<evidence type="ECO:0000256" key="3">
    <source>
        <dbReference type="ARBA" id="ARBA00022448"/>
    </source>
</evidence>
<comment type="similarity">
    <text evidence="2">Belongs to the cystinosin family.</text>
</comment>